<keyword evidence="16" id="KW-0539">Nucleus</keyword>
<dbReference type="EC" id="3.4.11.-" evidence="20"/>
<gene>
    <name evidence="23" type="ORF">CA7LBN_002194</name>
</gene>
<evidence type="ECO:0000256" key="2">
    <source>
        <dbReference type="ARBA" id="ARBA00002142"/>
    </source>
</evidence>
<dbReference type="Gene3D" id="1.25.40.320">
    <property type="entry name" value="Peptidase M1, leukotriene A4 hydrolase/aminopeptidase C-terminal domain"/>
    <property type="match status" value="1"/>
</dbReference>
<dbReference type="NCBIfam" id="TIGR02411">
    <property type="entry name" value="leuko_A4_hydro"/>
    <property type="match status" value="1"/>
</dbReference>
<name>A0A8F3AG56_CANAR</name>
<evidence type="ECO:0000256" key="17">
    <source>
        <dbReference type="PIRSR" id="PIRSR612777-1"/>
    </source>
</evidence>
<proteinExistence type="inferred from homology"/>
<dbReference type="Gene3D" id="3.30.2010.30">
    <property type="match status" value="1"/>
</dbReference>
<dbReference type="InterPro" id="IPR015211">
    <property type="entry name" value="Peptidase_M1_C"/>
</dbReference>
<dbReference type="FunFam" id="1.25.40.320:FF:000001">
    <property type="entry name" value="Leukotriene A(4) hydrolase"/>
    <property type="match status" value="1"/>
</dbReference>
<evidence type="ECO:0000256" key="1">
    <source>
        <dbReference type="ARBA" id="ARBA00001268"/>
    </source>
</evidence>
<dbReference type="InterPro" id="IPR045357">
    <property type="entry name" value="Aminopeptidase_N-like_N"/>
</dbReference>
<evidence type="ECO:0000256" key="21">
    <source>
        <dbReference type="SAM" id="Phobius"/>
    </source>
</evidence>
<feature type="transmembrane region" description="Helical" evidence="21">
    <location>
        <begin position="727"/>
        <end position="752"/>
    </location>
</feature>
<dbReference type="Pfam" id="PF03208">
    <property type="entry name" value="PRA1"/>
    <property type="match status" value="1"/>
</dbReference>
<dbReference type="AlphaFoldDB" id="A0A8F3AG56"/>
<dbReference type="GO" id="GO:0016020">
    <property type="term" value="C:membrane"/>
    <property type="evidence" value="ECO:0007669"/>
    <property type="project" value="UniProtKB-SubCell"/>
</dbReference>
<dbReference type="GO" id="GO:0008270">
    <property type="term" value="F:zinc ion binding"/>
    <property type="evidence" value="ECO:0007669"/>
    <property type="project" value="InterPro"/>
</dbReference>
<dbReference type="FunFam" id="3.30.2010.30:FF:000001">
    <property type="entry name" value="Leukotriene A(4) hydrolase"/>
    <property type="match status" value="1"/>
</dbReference>
<evidence type="ECO:0000256" key="6">
    <source>
        <dbReference type="ARBA" id="ARBA00010136"/>
    </source>
</evidence>
<dbReference type="SMART" id="SM01263">
    <property type="entry name" value="Leuk-A4-hydro_C"/>
    <property type="match status" value="1"/>
</dbReference>
<dbReference type="GO" id="GO:0008237">
    <property type="term" value="F:metallopeptidase activity"/>
    <property type="evidence" value="ECO:0007669"/>
    <property type="project" value="UniProtKB-KW"/>
</dbReference>
<evidence type="ECO:0000256" key="11">
    <source>
        <dbReference type="ARBA" id="ARBA00022801"/>
    </source>
</evidence>
<dbReference type="Pfam" id="PF09127">
    <property type="entry name" value="Leuk-A4-hydro_C"/>
    <property type="match status" value="1"/>
</dbReference>
<dbReference type="GO" id="GO:0005829">
    <property type="term" value="C:cytosol"/>
    <property type="evidence" value="ECO:0007669"/>
    <property type="project" value="TreeGrafter"/>
</dbReference>
<feature type="active site" description="Proton acceptor" evidence="17">
    <location>
        <position position="296"/>
    </location>
</feature>
<evidence type="ECO:0000256" key="10">
    <source>
        <dbReference type="ARBA" id="ARBA00022723"/>
    </source>
</evidence>
<feature type="binding site" evidence="18">
    <location>
        <begin position="142"/>
        <end position="144"/>
    </location>
    <ligand>
        <name>a peptide</name>
        <dbReference type="ChEBI" id="CHEBI:60466"/>
    </ligand>
</feature>
<dbReference type="InterPro" id="IPR012777">
    <property type="entry name" value="LTA4H"/>
</dbReference>
<reference evidence="23" key="1">
    <citation type="submission" date="2021-06" db="EMBL/GenBank/DDBJ databases">
        <title>Candida auris outbreak in lebanese hospital.</title>
        <authorList>
            <person name="Finianos M."/>
        </authorList>
    </citation>
    <scope>NUCLEOTIDE SEQUENCE</scope>
    <source>
        <strain evidence="23">CA7LBN</strain>
    </source>
</reference>
<evidence type="ECO:0000256" key="18">
    <source>
        <dbReference type="PIRSR" id="PIRSR612777-2"/>
    </source>
</evidence>
<feature type="binding site" evidence="19">
    <location>
        <position position="295"/>
    </location>
    <ligand>
        <name>Zn(2+)</name>
        <dbReference type="ChEBI" id="CHEBI:29105"/>
        <note>catalytic</note>
    </ligand>
</feature>
<keyword evidence="8 20" id="KW-0645">Protease</keyword>
<dbReference type="SUPFAM" id="SSF48371">
    <property type="entry name" value="ARM repeat"/>
    <property type="match status" value="1"/>
</dbReference>
<dbReference type="SUPFAM" id="SSF55486">
    <property type="entry name" value="Metalloproteases ('zincins'), catalytic domain"/>
    <property type="match status" value="1"/>
</dbReference>
<feature type="binding site" evidence="19">
    <location>
        <position position="299"/>
    </location>
    <ligand>
        <name>Zn(2+)</name>
        <dbReference type="ChEBI" id="CHEBI:29105"/>
        <note>catalytic</note>
    </ligand>
</feature>
<feature type="binding site" evidence="18">
    <location>
        <begin position="266"/>
        <end position="271"/>
    </location>
    <ligand>
        <name>a peptide</name>
        <dbReference type="ChEBI" id="CHEBI:60466"/>
    </ligand>
</feature>
<keyword evidence="7 20" id="KW-0963">Cytoplasm</keyword>
<feature type="domain" description="Peptidase M1 leukotriene A4 hydrolase/aminopeptidase C-terminal" evidence="22">
    <location>
        <begin position="465"/>
        <end position="618"/>
    </location>
</feature>
<comment type="catalytic activity">
    <reaction evidence="1 20">
        <text>an epoxide + H2O = an ethanediol</text>
        <dbReference type="Rhea" id="RHEA:19037"/>
        <dbReference type="ChEBI" id="CHEBI:15377"/>
        <dbReference type="ChEBI" id="CHEBI:32955"/>
        <dbReference type="ChEBI" id="CHEBI:140594"/>
        <dbReference type="EC" id="3.3.2.10"/>
    </reaction>
</comment>
<organism evidence="23">
    <name type="scientific">Candidozyma auris</name>
    <name type="common">Yeast</name>
    <name type="synonym">Candida auris</name>
    <dbReference type="NCBI Taxonomy" id="498019"/>
    <lineage>
        <taxon>Eukaryota</taxon>
        <taxon>Fungi</taxon>
        <taxon>Dikarya</taxon>
        <taxon>Ascomycota</taxon>
        <taxon>Saccharomycotina</taxon>
        <taxon>Pichiomycetes</taxon>
        <taxon>Metschnikowiaceae</taxon>
        <taxon>Candidozyma</taxon>
    </lineage>
</organism>
<evidence type="ECO:0000256" key="7">
    <source>
        <dbReference type="ARBA" id="ARBA00022490"/>
    </source>
</evidence>
<dbReference type="Gene3D" id="1.10.390.10">
    <property type="entry name" value="Neutral Protease Domain 2"/>
    <property type="match status" value="1"/>
</dbReference>
<dbReference type="InterPro" id="IPR027268">
    <property type="entry name" value="Peptidase_M4/M1_CTD_sf"/>
</dbReference>
<dbReference type="InterPro" id="IPR001930">
    <property type="entry name" value="Peptidase_M1"/>
</dbReference>
<comment type="subcellular location">
    <subcellularLocation>
        <location evidence="5 20">Cytoplasm</location>
    </subcellularLocation>
    <subcellularLocation>
        <location evidence="4">Membrane</location>
        <topology evidence="4">Multi-pass membrane protein</topology>
    </subcellularLocation>
    <subcellularLocation>
        <location evidence="3">Nucleus</location>
    </subcellularLocation>
</comment>
<comment type="cofactor">
    <cofactor evidence="19 20">
        <name>Zn(2+)</name>
        <dbReference type="ChEBI" id="CHEBI:29105"/>
    </cofactor>
    <text evidence="19 20">Binds 1 zinc ion per subunit.</text>
</comment>
<feature type="active site" description="Proton donor" evidence="17">
    <location>
        <position position="385"/>
    </location>
</feature>
<dbReference type="InterPro" id="IPR049980">
    <property type="entry name" value="LTA4H_cat"/>
</dbReference>
<dbReference type="FunFam" id="1.10.390.10:FF:000009">
    <property type="entry name" value="Leukotriene A(4) hydrolase"/>
    <property type="match status" value="1"/>
</dbReference>
<keyword evidence="10 19" id="KW-0479">Metal-binding</keyword>
<evidence type="ECO:0000259" key="22">
    <source>
        <dbReference type="SMART" id="SM01263"/>
    </source>
</evidence>
<accession>A0A8F3AG56</accession>
<dbReference type="PRINTS" id="PR00756">
    <property type="entry name" value="ALADIPTASE"/>
</dbReference>
<dbReference type="SUPFAM" id="SSF63737">
    <property type="entry name" value="Leukotriene A4 hydrolase N-terminal domain"/>
    <property type="match status" value="1"/>
</dbReference>
<dbReference type="InterPro" id="IPR042097">
    <property type="entry name" value="Aminopeptidase_N-like_N_sf"/>
</dbReference>
<evidence type="ECO:0000256" key="15">
    <source>
        <dbReference type="ARBA" id="ARBA00023136"/>
    </source>
</evidence>
<evidence type="ECO:0000256" key="8">
    <source>
        <dbReference type="ARBA" id="ARBA00022670"/>
    </source>
</evidence>
<keyword evidence="14 20" id="KW-0482">Metalloprotease</keyword>
<evidence type="ECO:0000256" key="12">
    <source>
        <dbReference type="ARBA" id="ARBA00022833"/>
    </source>
</evidence>
<dbReference type="InterPro" id="IPR004895">
    <property type="entry name" value="Prenylated_rab_accept_PRA1"/>
</dbReference>
<feature type="binding site" evidence="19">
    <location>
        <position position="318"/>
    </location>
    <ligand>
        <name>Zn(2+)</name>
        <dbReference type="ChEBI" id="CHEBI:29105"/>
        <note>catalytic</note>
    </ligand>
</feature>
<keyword evidence="9 21" id="KW-0812">Transmembrane</keyword>
<evidence type="ECO:0000256" key="9">
    <source>
        <dbReference type="ARBA" id="ARBA00022692"/>
    </source>
</evidence>
<feature type="binding site" evidence="18">
    <location>
        <begin position="576"/>
        <end position="578"/>
    </location>
    <ligand>
        <name>a peptide</name>
        <dbReference type="ChEBI" id="CHEBI:60466"/>
    </ligand>
</feature>
<evidence type="ECO:0000256" key="20">
    <source>
        <dbReference type="RuleBase" id="RU361141"/>
    </source>
</evidence>
<dbReference type="GO" id="GO:0004177">
    <property type="term" value="F:aminopeptidase activity"/>
    <property type="evidence" value="ECO:0007669"/>
    <property type="project" value="TreeGrafter"/>
</dbReference>
<sequence>MNVIAQHRPKVSPERDPSTLSNYYNFKVHHTTLAFEVDWEKRILHGSSTIELEATTNVSEIHLDTSFLDFGSAAINGENAQFKFGEQGILGSVLQIVCGSEIPLGTKFSLELKWNTTEKCTALQFLDKNATDGKREPYFFSQCQAIHARSLLPCFDTPAVKSPYTFSVKSSLPALMSGRPAGVEGNKYKFEQPIPIPSYLVAIASGDITKLPIGPRSHVYSEPSRVGACQHEFEHDMENFLQEAENLVFPYEWDQYDALVLPSSFPYGGMENPNASFVTPTLISGDRQNVDVIAHELAHSWSGNLVTNCSWEHFWLNEGWTVYLERRIQAAIHGDATRHFSAIIGWSDLENSIKAMGDNAGRYSTLVQDLKDRSDPDDAFSTVPYEKGFNLLFLIEKKVGGTKVFDPFIPYYFNKFKYSSLDTYQFIDTLYDFFKDHKKQLDEIDWESWLYKPGMPPVKPEFDTTMVDQCYNLADKWVNAVKKGEDLSSIFRPSDIEVFTANQSVVFLDTLASFNKLDNFQWKDHQDALHVIDQVYSAYSNSSNAEVLFRWFVLQVGGENRKFYDRLGQWLGTVGRMKFVRPGYRLLDTVDHELAVKYFHQFESGYHPICRAMVKKDLGFTLERIRNDVSSLQGTVSKLKPPQEFFDHRRLSKPANFGEVQSRVAYNLGYFHANYILIVSILSVYALVTNLLLLFVIALVGGGIFGISRLNGQDLVLPVGRFTTSQLYTALIVVAVPLGFLASPISTMMWLIGSSAVCVLSHASFMEKPIETVFEEEV</sequence>
<evidence type="ECO:0000256" key="14">
    <source>
        <dbReference type="ARBA" id="ARBA00023049"/>
    </source>
</evidence>
<dbReference type="FunFam" id="2.60.40.1730:FF:000004">
    <property type="entry name" value="Leukotriene A(4) hydrolase"/>
    <property type="match status" value="1"/>
</dbReference>
<dbReference type="PANTHER" id="PTHR45726">
    <property type="entry name" value="LEUKOTRIENE A-4 HYDROLASE"/>
    <property type="match status" value="1"/>
</dbReference>
<dbReference type="CDD" id="cd09599">
    <property type="entry name" value="M1_LTA4H"/>
    <property type="match status" value="1"/>
</dbReference>
<evidence type="ECO:0000256" key="16">
    <source>
        <dbReference type="ARBA" id="ARBA00023242"/>
    </source>
</evidence>
<dbReference type="EMBL" id="CP076750">
    <property type="protein sequence ID" value="QWW23393.1"/>
    <property type="molecule type" value="Genomic_DNA"/>
</dbReference>
<evidence type="ECO:0000256" key="5">
    <source>
        <dbReference type="ARBA" id="ARBA00004496"/>
    </source>
</evidence>
<dbReference type="InterPro" id="IPR034015">
    <property type="entry name" value="M1_LTA4H"/>
</dbReference>
<comment type="function">
    <text evidence="2">Aminopeptidase that preferentially cleaves di- and tripeptides. Also has low epoxide hydrolase activity (in vitro). Can hydrolyze the epoxide leukotriene LTA(4) but it forms preferentially 5,6-dihydroxy-7,9,11,14-eicosatetraenoic acid rather than the cytokine leukotriene B(4) as the product compared to the homologous mammalian enzyme (in vitro).</text>
</comment>
<evidence type="ECO:0000256" key="4">
    <source>
        <dbReference type="ARBA" id="ARBA00004141"/>
    </source>
</evidence>
<evidence type="ECO:0000313" key="23">
    <source>
        <dbReference type="EMBL" id="QWW23393.1"/>
    </source>
</evidence>
<keyword evidence="12 19" id="KW-0862">Zinc</keyword>
<dbReference type="Pfam" id="PF17900">
    <property type="entry name" value="Peptidase_M1_N"/>
    <property type="match status" value="1"/>
</dbReference>
<dbReference type="Pfam" id="PF01433">
    <property type="entry name" value="Peptidase_M1"/>
    <property type="match status" value="1"/>
</dbReference>
<dbReference type="InterPro" id="IPR038502">
    <property type="entry name" value="M1_LTA-4_hydro/amino_C_sf"/>
</dbReference>
<dbReference type="Proteomes" id="UP000825438">
    <property type="component" value="Chromosome II"/>
</dbReference>
<dbReference type="InterPro" id="IPR016024">
    <property type="entry name" value="ARM-type_fold"/>
</dbReference>
<dbReference type="GO" id="GO:0005634">
    <property type="term" value="C:nucleus"/>
    <property type="evidence" value="ECO:0007669"/>
    <property type="project" value="UniProtKB-SubCell"/>
</dbReference>
<evidence type="ECO:0000256" key="3">
    <source>
        <dbReference type="ARBA" id="ARBA00004123"/>
    </source>
</evidence>
<keyword evidence="15 21" id="KW-0472">Membrane</keyword>
<keyword evidence="13 21" id="KW-1133">Transmembrane helix</keyword>
<protein>
    <recommendedName>
        <fullName evidence="20">Leukotriene A(4) hydrolase</fullName>
        <shortName evidence="20">LTA-4 hydrolase</shortName>
        <ecNumber evidence="20">3.3.2.10</ecNumber>
        <ecNumber evidence="20">3.4.11.-</ecNumber>
    </recommendedName>
</protein>
<comment type="similarity">
    <text evidence="6 20">Belongs to the peptidase M1 family.</text>
</comment>
<dbReference type="Gene3D" id="2.60.40.1730">
    <property type="entry name" value="tricorn interacting facor f3 domain"/>
    <property type="match status" value="1"/>
</dbReference>
<dbReference type="PANTHER" id="PTHR45726:SF3">
    <property type="entry name" value="LEUKOTRIENE A-4 HYDROLASE"/>
    <property type="match status" value="1"/>
</dbReference>
<dbReference type="EC" id="3.3.2.10" evidence="20"/>
<keyword evidence="11 20" id="KW-0378">Hydrolase</keyword>
<feature type="transmembrane region" description="Helical" evidence="21">
    <location>
        <begin position="675"/>
        <end position="707"/>
    </location>
</feature>
<dbReference type="GO" id="GO:0006508">
    <property type="term" value="P:proteolysis"/>
    <property type="evidence" value="ECO:0007669"/>
    <property type="project" value="UniProtKB-KW"/>
</dbReference>
<evidence type="ECO:0000256" key="13">
    <source>
        <dbReference type="ARBA" id="ARBA00022989"/>
    </source>
</evidence>
<dbReference type="GO" id="GO:0004301">
    <property type="term" value="F:epoxide hydrolase activity"/>
    <property type="evidence" value="ECO:0007669"/>
    <property type="project" value="UniProtKB-EC"/>
</dbReference>
<dbReference type="InterPro" id="IPR014782">
    <property type="entry name" value="Peptidase_M1_dom"/>
</dbReference>
<evidence type="ECO:0000256" key="19">
    <source>
        <dbReference type="PIRSR" id="PIRSR612777-3"/>
    </source>
</evidence>